<sequence>MEKVTEHRRHQVDPKLSPRADASARPERQQPEIVTLHINILFEEPLWSELVRVFPNFRVTGHSPHVYVDIGSFRDIVPANLDVGISLVGKHQWGWRV</sequence>
<accession>A0AAV6KGL9</accession>
<dbReference type="AlphaFoldDB" id="A0AAV6KGL9"/>
<protein>
    <submittedName>
        <fullName evidence="2">Uncharacterized protein</fullName>
    </submittedName>
</protein>
<comment type="caution">
    <text evidence="2">The sequence shown here is derived from an EMBL/GenBank/DDBJ whole genome shotgun (WGS) entry which is preliminary data.</text>
</comment>
<name>A0AAV6KGL9_9ERIC</name>
<organism evidence="2 3">
    <name type="scientific">Rhododendron griersonianum</name>
    <dbReference type="NCBI Taxonomy" id="479676"/>
    <lineage>
        <taxon>Eukaryota</taxon>
        <taxon>Viridiplantae</taxon>
        <taxon>Streptophyta</taxon>
        <taxon>Embryophyta</taxon>
        <taxon>Tracheophyta</taxon>
        <taxon>Spermatophyta</taxon>
        <taxon>Magnoliopsida</taxon>
        <taxon>eudicotyledons</taxon>
        <taxon>Gunneridae</taxon>
        <taxon>Pentapetalae</taxon>
        <taxon>asterids</taxon>
        <taxon>Ericales</taxon>
        <taxon>Ericaceae</taxon>
        <taxon>Ericoideae</taxon>
        <taxon>Rhodoreae</taxon>
        <taxon>Rhododendron</taxon>
    </lineage>
</organism>
<gene>
    <name evidence="2" type="ORF">RHGRI_009936</name>
</gene>
<evidence type="ECO:0000313" key="3">
    <source>
        <dbReference type="Proteomes" id="UP000823749"/>
    </source>
</evidence>
<dbReference type="Proteomes" id="UP000823749">
    <property type="component" value="Chromosome 4"/>
</dbReference>
<feature type="region of interest" description="Disordered" evidence="1">
    <location>
        <begin position="1"/>
        <end position="28"/>
    </location>
</feature>
<evidence type="ECO:0000256" key="1">
    <source>
        <dbReference type="SAM" id="MobiDB-lite"/>
    </source>
</evidence>
<proteinExistence type="predicted"/>
<dbReference type="EMBL" id="JACTNZ010000004">
    <property type="protein sequence ID" value="KAG5551686.1"/>
    <property type="molecule type" value="Genomic_DNA"/>
</dbReference>
<keyword evidence="3" id="KW-1185">Reference proteome</keyword>
<evidence type="ECO:0000313" key="2">
    <source>
        <dbReference type="EMBL" id="KAG5551686.1"/>
    </source>
</evidence>
<reference evidence="2" key="1">
    <citation type="submission" date="2020-08" db="EMBL/GenBank/DDBJ databases">
        <title>Plant Genome Project.</title>
        <authorList>
            <person name="Zhang R.-G."/>
        </authorList>
    </citation>
    <scope>NUCLEOTIDE SEQUENCE</scope>
    <source>
        <strain evidence="2">WSP0</strain>
        <tissue evidence="2">Leaf</tissue>
    </source>
</reference>